<feature type="region of interest" description="Disordered" evidence="1">
    <location>
        <begin position="1"/>
        <end position="96"/>
    </location>
</feature>
<organism evidence="2 3">
    <name type="scientific">Petrolisthes cinctipes</name>
    <name type="common">Flat porcelain crab</name>
    <dbReference type="NCBI Taxonomy" id="88211"/>
    <lineage>
        <taxon>Eukaryota</taxon>
        <taxon>Metazoa</taxon>
        <taxon>Ecdysozoa</taxon>
        <taxon>Arthropoda</taxon>
        <taxon>Crustacea</taxon>
        <taxon>Multicrustacea</taxon>
        <taxon>Malacostraca</taxon>
        <taxon>Eumalacostraca</taxon>
        <taxon>Eucarida</taxon>
        <taxon>Decapoda</taxon>
        <taxon>Pleocyemata</taxon>
        <taxon>Anomura</taxon>
        <taxon>Galatheoidea</taxon>
        <taxon>Porcellanidae</taxon>
        <taxon>Petrolisthes</taxon>
    </lineage>
</organism>
<reference evidence="2" key="1">
    <citation type="submission" date="2023-10" db="EMBL/GenBank/DDBJ databases">
        <title>Genome assemblies of two species of porcelain crab, Petrolisthes cinctipes and Petrolisthes manimaculis (Anomura: Porcellanidae).</title>
        <authorList>
            <person name="Angst P."/>
        </authorList>
    </citation>
    <scope>NUCLEOTIDE SEQUENCE</scope>
    <source>
        <strain evidence="2">PB745_01</strain>
        <tissue evidence="2">Gill</tissue>
    </source>
</reference>
<proteinExistence type="predicted"/>
<dbReference type="Proteomes" id="UP001286313">
    <property type="component" value="Unassembled WGS sequence"/>
</dbReference>
<name>A0AAE1KBC1_PETCI</name>
<gene>
    <name evidence="2" type="ORF">Pcinc_024034</name>
</gene>
<evidence type="ECO:0000313" key="2">
    <source>
        <dbReference type="EMBL" id="KAK3870756.1"/>
    </source>
</evidence>
<evidence type="ECO:0000256" key="1">
    <source>
        <dbReference type="SAM" id="MobiDB-lite"/>
    </source>
</evidence>
<feature type="compositionally biased region" description="Basic and acidic residues" evidence="1">
    <location>
        <begin position="13"/>
        <end position="58"/>
    </location>
</feature>
<accession>A0AAE1KBC1</accession>
<comment type="caution">
    <text evidence="2">The sequence shown here is derived from an EMBL/GenBank/DDBJ whole genome shotgun (WGS) entry which is preliminary data.</text>
</comment>
<protein>
    <submittedName>
        <fullName evidence="2">Uncharacterized protein</fullName>
    </submittedName>
</protein>
<dbReference type="EMBL" id="JAWQEG010002612">
    <property type="protein sequence ID" value="KAK3870756.1"/>
    <property type="molecule type" value="Genomic_DNA"/>
</dbReference>
<evidence type="ECO:0000313" key="3">
    <source>
        <dbReference type="Proteomes" id="UP001286313"/>
    </source>
</evidence>
<keyword evidence="3" id="KW-1185">Reference proteome</keyword>
<feature type="compositionally biased region" description="Basic and acidic residues" evidence="1">
    <location>
        <begin position="78"/>
        <end position="91"/>
    </location>
</feature>
<dbReference type="AlphaFoldDB" id="A0AAE1KBC1"/>
<sequence>MDRQGWYGSLDKAMGKNDNMEEDGKNRMRRKNNTDQGRKEGEARVGWKSGENDRERTQESPGRLETIPSLRGGGPPVDTKKGSEGEREESMCVRGGDGLGRRDWLVGWLVGL</sequence>